<feature type="region of interest" description="Disordered" evidence="4">
    <location>
        <begin position="380"/>
        <end position="429"/>
    </location>
</feature>
<keyword evidence="2" id="KW-0227">DNA damage</keyword>
<dbReference type="SUPFAM" id="SSF52113">
    <property type="entry name" value="BRCT domain"/>
    <property type="match status" value="1"/>
</dbReference>
<accession>A0A9P4S461</accession>
<evidence type="ECO:0000256" key="4">
    <source>
        <dbReference type="SAM" id="MobiDB-lite"/>
    </source>
</evidence>
<dbReference type="AlphaFoldDB" id="A0A9P4S461"/>
<name>A0A9P4S461_9PEZI</name>
<dbReference type="Pfam" id="PF00533">
    <property type="entry name" value="BRCT"/>
    <property type="match status" value="1"/>
</dbReference>
<dbReference type="Gene3D" id="3.40.50.10190">
    <property type="entry name" value="BRCT domain"/>
    <property type="match status" value="2"/>
</dbReference>
<keyword evidence="3" id="KW-0539">Nucleus</keyword>
<dbReference type="GO" id="GO:0035861">
    <property type="term" value="C:site of double-strand break"/>
    <property type="evidence" value="ECO:0007669"/>
    <property type="project" value="TreeGrafter"/>
</dbReference>
<dbReference type="GO" id="GO:0005634">
    <property type="term" value="C:nucleus"/>
    <property type="evidence" value="ECO:0007669"/>
    <property type="project" value="UniProtKB-SubCell"/>
</dbReference>
<dbReference type="Pfam" id="PF16589">
    <property type="entry name" value="BRCT_2"/>
    <property type="match status" value="1"/>
</dbReference>
<feature type="region of interest" description="Disordered" evidence="4">
    <location>
        <begin position="161"/>
        <end position="199"/>
    </location>
</feature>
<sequence>MSQTNKPSLRIHASNGKSDIFEDLHSGNTEVLEDRTTGLVHFRPLRQGTDPTALARIHVQQWALQLFAVSQKVWIHGKGYEHVPENQRSWYSTLIRPEKDGSFSSSNSTPVYPSSTALRLSEHVEFENGWRLAIELVDPPTTVQVNSSNPGEVVDLQPVETSSDIDEAEVENQEDASLENLTGDVEDSRATPRPFGETTQDSVIRETPTTGRYFPSGIQTSRTTQDEAVFSTALLVRSFTEAEEANIEVPETIAESEAMETDPPQTVNDAADDQTASESEDGDEGLVRDEVTPSAKTNGKKETPSTKVNDDEKFTNDAEENETSRAKVLSRLSKTLSRTPRQHPQTTKRSARKQGNKAPKTKYKYDFEAEEIFESGIEAKPSTSVSRKRSISAISEDEPATPRASQRSKHSSSADKYTGDPPKVLFSNSTVSDKPQLLKFLRNQGGSVTDKVKPCNILCIAKTELKKTAKLLLAVTLGKPIVTDDWILKSAKAGYLLAVDDFPHPDINNLASDRTSLFSGMTVWFTPVLKGEYGSGWKDMKEIVESTGAKVLSNPARDFDSRNKGLDTIVLAAENGDLELHVLQEKGLTCYHKDLVSSSIIRGTLDLESEEFVLAPASSEPKKKGRPRKS</sequence>
<gene>
    <name evidence="6" type="ORF">M501DRAFT_988958</name>
</gene>
<feature type="domain" description="BRCT" evidence="5">
    <location>
        <begin position="421"/>
        <end position="504"/>
    </location>
</feature>
<evidence type="ECO:0000256" key="2">
    <source>
        <dbReference type="ARBA" id="ARBA00022763"/>
    </source>
</evidence>
<dbReference type="CDD" id="cd17744">
    <property type="entry name" value="BRCT_MDC1_rpt1"/>
    <property type="match status" value="1"/>
</dbReference>
<dbReference type="PANTHER" id="PTHR23196:SF1">
    <property type="entry name" value="PAX-INTERACTING PROTEIN 1"/>
    <property type="match status" value="1"/>
</dbReference>
<reference evidence="6" key="1">
    <citation type="journal article" date="2020" name="Stud. Mycol.">
        <title>101 Dothideomycetes genomes: a test case for predicting lifestyles and emergence of pathogens.</title>
        <authorList>
            <person name="Haridas S."/>
            <person name="Albert R."/>
            <person name="Binder M."/>
            <person name="Bloem J."/>
            <person name="Labutti K."/>
            <person name="Salamov A."/>
            <person name="Andreopoulos B."/>
            <person name="Baker S."/>
            <person name="Barry K."/>
            <person name="Bills G."/>
            <person name="Bluhm B."/>
            <person name="Cannon C."/>
            <person name="Castanera R."/>
            <person name="Culley D."/>
            <person name="Daum C."/>
            <person name="Ezra D."/>
            <person name="Gonzalez J."/>
            <person name="Henrissat B."/>
            <person name="Kuo A."/>
            <person name="Liang C."/>
            <person name="Lipzen A."/>
            <person name="Lutzoni F."/>
            <person name="Magnuson J."/>
            <person name="Mondo S."/>
            <person name="Nolan M."/>
            <person name="Ohm R."/>
            <person name="Pangilinan J."/>
            <person name="Park H.-J."/>
            <person name="Ramirez L."/>
            <person name="Alfaro M."/>
            <person name="Sun H."/>
            <person name="Tritt A."/>
            <person name="Yoshinaga Y."/>
            <person name="Zwiers L.-H."/>
            <person name="Turgeon B."/>
            <person name="Goodwin S."/>
            <person name="Spatafora J."/>
            <person name="Crous P."/>
            <person name="Grigoriev I."/>
        </authorList>
    </citation>
    <scope>NUCLEOTIDE SEQUENCE</scope>
    <source>
        <strain evidence="6">CBS 101060</strain>
    </source>
</reference>
<evidence type="ECO:0000313" key="6">
    <source>
        <dbReference type="EMBL" id="KAF2835435.1"/>
    </source>
</evidence>
<feature type="compositionally biased region" description="Basic residues" evidence="4">
    <location>
        <begin position="349"/>
        <end position="362"/>
    </location>
</feature>
<dbReference type="EMBL" id="MU006109">
    <property type="protein sequence ID" value="KAF2835435.1"/>
    <property type="molecule type" value="Genomic_DNA"/>
</dbReference>
<feature type="region of interest" description="Disordered" evidence="4">
    <location>
        <begin position="251"/>
        <end position="363"/>
    </location>
</feature>
<evidence type="ECO:0000259" key="5">
    <source>
        <dbReference type="PROSITE" id="PS50172"/>
    </source>
</evidence>
<dbReference type="GO" id="GO:0006974">
    <property type="term" value="P:DNA damage response"/>
    <property type="evidence" value="ECO:0007669"/>
    <property type="project" value="UniProtKB-KW"/>
</dbReference>
<organism evidence="6 7">
    <name type="scientific">Patellaria atrata CBS 101060</name>
    <dbReference type="NCBI Taxonomy" id="1346257"/>
    <lineage>
        <taxon>Eukaryota</taxon>
        <taxon>Fungi</taxon>
        <taxon>Dikarya</taxon>
        <taxon>Ascomycota</taxon>
        <taxon>Pezizomycotina</taxon>
        <taxon>Dothideomycetes</taxon>
        <taxon>Dothideomycetes incertae sedis</taxon>
        <taxon>Patellariales</taxon>
        <taxon>Patellariaceae</taxon>
        <taxon>Patellaria</taxon>
    </lineage>
</organism>
<comment type="subcellular location">
    <subcellularLocation>
        <location evidence="1">Nucleus</location>
    </subcellularLocation>
</comment>
<dbReference type="PROSITE" id="PS50172">
    <property type="entry name" value="BRCT"/>
    <property type="match status" value="1"/>
</dbReference>
<evidence type="ECO:0000256" key="1">
    <source>
        <dbReference type="ARBA" id="ARBA00004123"/>
    </source>
</evidence>
<dbReference type="Proteomes" id="UP000799429">
    <property type="component" value="Unassembled WGS sequence"/>
</dbReference>
<dbReference type="InterPro" id="IPR051579">
    <property type="entry name" value="DDR_Transcriptional_Reg"/>
</dbReference>
<feature type="compositionally biased region" description="Acidic residues" evidence="4">
    <location>
        <begin position="163"/>
        <end position="177"/>
    </location>
</feature>
<evidence type="ECO:0000256" key="3">
    <source>
        <dbReference type="ARBA" id="ARBA00023242"/>
    </source>
</evidence>
<dbReference type="InterPro" id="IPR036420">
    <property type="entry name" value="BRCT_dom_sf"/>
</dbReference>
<dbReference type="SMART" id="SM00292">
    <property type="entry name" value="BRCT"/>
    <property type="match status" value="2"/>
</dbReference>
<keyword evidence="7" id="KW-1185">Reference proteome</keyword>
<feature type="compositionally biased region" description="Basic and acidic residues" evidence="4">
    <location>
        <begin position="299"/>
        <end position="316"/>
    </location>
</feature>
<feature type="compositionally biased region" description="Polar residues" evidence="4">
    <location>
        <begin position="332"/>
        <end position="348"/>
    </location>
</feature>
<dbReference type="PANTHER" id="PTHR23196">
    <property type="entry name" value="PAX TRANSCRIPTION ACTIVATION DOMAIN INTERACTING PROTEIN"/>
    <property type="match status" value="1"/>
</dbReference>
<dbReference type="OrthoDB" id="342264at2759"/>
<dbReference type="InterPro" id="IPR001357">
    <property type="entry name" value="BRCT_dom"/>
</dbReference>
<proteinExistence type="predicted"/>
<evidence type="ECO:0000313" key="7">
    <source>
        <dbReference type="Proteomes" id="UP000799429"/>
    </source>
</evidence>
<protein>
    <recommendedName>
        <fullName evidence="5">BRCT domain-containing protein</fullName>
    </recommendedName>
</protein>
<comment type="caution">
    <text evidence="6">The sequence shown here is derived from an EMBL/GenBank/DDBJ whole genome shotgun (WGS) entry which is preliminary data.</text>
</comment>